<accession>T1K364</accession>
<reference evidence="2" key="2">
    <citation type="submission" date="2015-06" db="UniProtKB">
        <authorList>
            <consortium name="EnsemblMetazoa"/>
        </authorList>
    </citation>
    <scope>IDENTIFICATION</scope>
</reference>
<proteinExistence type="predicted"/>
<dbReference type="Proteomes" id="UP000015104">
    <property type="component" value="Unassembled WGS sequence"/>
</dbReference>
<keyword evidence="1" id="KW-0812">Transmembrane</keyword>
<protein>
    <submittedName>
        <fullName evidence="2">Uncharacterized protein</fullName>
    </submittedName>
</protein>
<dbReference type="EnsemblMetazoa" id="tetur04g07550.1">
    <property type="protein sequence ID" value="tetur04g07550.1"/>
    <property type="gene ID" value="tetur04g07550"/>
</dbReference>
<evidence type="ECO:0000313" key="2">
    <source>
        <dbReference type="EnsemblMetazoa" id="tetur04g07550.1"/>
    </source>
</evidence>
<feature type="transmembrane region" description="Helical" evidence="1">
    <location>
        <begin position="15"/>
        <end position="36"/>
    </location>
</feature>
<keyword evidence="1" id="KW-1133">Transmembrane helix</keyword>
<evidence type="ECO:0000256" key="1">
    <source>
        <dbReference type="SAM" id="Phobius"/>
    </source>
</evidence>
<name>T1K364_TETUR</name>
<dbReference type="HOGENOM" id="CLU_3126896_0_0_1"/>
<dbReference type="EMBL" id="CAEY01001374">
    <property type="status" value="NOT_ANNOTATED_CDS"/>
    <property type="molecule type" value="Genomic_DNA"/>
</dbReference>
<reference evidence="3" key="1">
    <citation type="submission" date="2011-08" db="EMBL/GenBank/DDBJ databases">
        <authorList>
            <person name="Rombauts S."/>
        </authorList>
    </citation>
    <scope>NUCLEOTIDE SEQUENCE</scope>
    <source>
        <strain evidence="3">London</strain>
    </source>
</reference>
<sequence>MLYKSHLIIQEHKKCYFNGLVTFCFPIVYFCSNYQFLSFHWEKQKIETLP</sequence>
<organism evidence="2 3">
    <name type="scientific">Tetranychus urticae</name>
    <name type="common">Two-spotted spider mite</name>
    <dbReference type="NCBI Taxonomy" id="32264"/>
    <lineage>
        <taxon>Eukaryota</taxon>
        <taxon>Metazoa</taxon>
        <taxon>Ecdysozoa</taxon>
        <taxon>Arthropoda</taxon>
        <taxon>Chelicerata</taxon>
        <taxon>Arachnida</taxon>
        <taxon>Acari</taxon>
        <taxon>Acariformes</taxon>
        <taxon>Trombidiformes</taxon>
        <taxon>Prostigmata</taxon>
        <taxon>Eleutherengona</taxon>
        <taxon>Raphignathae</taxon>
        <taxon>Tetranychoidea</taxon>
        <taxon>Tetranychidae</taxon>
        <taxon>Tetranychus</taxon>
    </lineage>
</organism>
<keyword evidence="1" id="KW-0472">Membrane</keyword>
<keyword evidence="3" id="KW-1185">Reference proteome</keyword>
<evidence type="ECO:0000313" key="3">
    <source>
        <dbReference type="Proteomes" id="UP000015104"/>
    </source>
</evidence>
<dbReference type="AlphaFoldDB" id="T1K364"/>